<feature type="domain" description="Methyl-accepting transducer" evidence="7">
    <location>
        <begin position="388"/>
        <end position="631"/>
    </location>
</feature>
<dbReference type="PANTHER" id="PTHR32089:SF112">
    <property type="entry name" value="LYSOZYME-LIKE PROTEIN-RELATED"/>
    <property type="match status" value="1"/>
</dbReference>
<dbReference type="InterPro" id="IPR004089">
    <property type="entry name" value="MCPsignal_dom"/>
</dbReference>
<feature type="transmembrane region" description="Helical" evidence="6">
    <location>
        <begin position="280"/>
        <end position="300"/>
    </location>
</feature>
<reference evidence="11" key="1">
    <citation type="submission" date="2016-10" db="EMBL/GenBank/DDBJ databases">
        <authorList>
            <person name="Varghese N."/>
            <person name="Submissions S."/>
        </authorList>
    </citation>
    <scope>NUCLEOTIDE SEQUENCE [LARGE SCALE GENOMIC DNA]</scope>
    <source>
        <strain evidence="11">DSM 123</strain>
    </source>
</reference>
<evidence type="ECO:0000259" key="7">
    <source>
        <dbReference type="PROSITE" id="PS50111"/>
    </source>
</evidence>
<dbReference type="Proteomes" id="UP000199615">
    <property type="component" value="Unassembled WGS sequence"/>
</dbReference>
<dbReference type="GO" id="GO:0005886">
    <property type="term" value="C:plasma membrane"/>
    <property type="evidence" value="ECO:0007669"/>
    <property type="project" value="UniProtKB-SubCell"/>
</dbReference>
<keyword evidence="6" id="KW-0472">Membrane</keyword>
<dbReference type="GO" id="GO:0007165">
    <property type="term" value="P:signal transduction"/>
    <property type="evidence" value="ECO:0007669"/>
    <property type="project" value="UniProtKB-KW"/>
</dbReference>
<keyword evidence="3 5" id="KW-0807">Transducer</keyword>
<dbReference type="Pfam" id="PF00015">
    <property type="entry name" value="MCPsignal"/>
    <property type="match status" value="1"/>
</dbReference>
<dbReference type="Pfam" id="PF14827">
    <property type="entry name" value="dCache_3"/>
    <property type="match status" value="1"/>
</dbReference>
<comment type="subcellular location">
    <subcellularLocation>
        <location evidence="1">Cell inner membrane</location>
        <topology evidence="1">Multi-pass membrane protein</topology>
    </subcellularLocation>
</comment>
<evidence type="ECO:0000256" key="1">
    <source>
        <dbReference type="ARBA" id="ARBA00004429"/>
    </source>
</evidence>
<dbReference type="PROSITE" id="PS50192">
    <property type="entry name" value="T_SNARE"/>
    <property type="match status" value="1"/>
</dbReference>
<evidence type="ECO:0000313" key="10">
    <source>
        <dbReference type="EMBL" id="SEO52978.1"/>
    </source>
</evidence>
<dbReference type="SUPFAM" id="SSF58104">
    <property type="entry name" value="Methyl-accepting chemotaxis protein (MCP) signaling domain"/>
    <property type="match status" value="1"/>
</dbReference>
<dbReference type="PROSITE" id="PS51257">
    <property type="entry name" value="PROKAR_LIPOPROTEIN"/>
    <property type="match status" value="1"/>
</dbReference>
<dbReference type="SMART" id="SM00304">
    <property type="entry name" value="HAMP"/>
    <property type="match status" value="1"/>
</dbReference>
<evidence type="ECO:0000259" key="8">
    <source>
        <dbReference type="PROSITE" id="PS50192"/>
    </source>
</evidence>
<keyword evidence="6" id="KW-1133">Transmembrane helix</keyword>
<evidence type="ECO:0000256" key="6">
    <source>
        <dbReference type="SAM" id="Phobius"/>
    </source>
</evidence>
<evidence type="ECO:0000259" key="9">
    <source>
        <dbReference type="PROSITE" id="PS50885"/>
    </source>
</evidence>
<accession>A0A1H8QG19</accession>
<name>A0A1H8QG19_9BRAD</name>
<dbReference type="PROSITE" id="PS50111">
    <property type="entry name" value="CHEMOTAXIS_TRANSDUC_2"/>
    <property type="match status" value="1"/>
</dbReference>
<dbReference type="SUPFAM" id="SSF103190">
    <property type="entry name" value="Sensory domain-like"/>
    <property type="match status" value="1"/>
</dbReference>
<evidence type="ECO:0000256" key="3">
    <source>
        <dbReference type="ARBA" id="ARBA00023224"/>
    </source>
</evidence>
<protein>
    <submittedName>
        <fullName evidence="10">Methyl-accepting chemotaxis sensory transducer</fullName>
    </submittedName>
</protein>
<dbReference type="InterPro" id="IPR003660">
    <property type="entry name" value="HAMP_dom"/>
</dbReference>
<evidence type="ECO:0000256" key="5">
    <source>
        <dbReference type="PROSITE-ProRule" id="PRU00284"/>
    </source>
</evidence>
<dbReference type="PANTHER" id="PTHR32089">
    <property type="entry name" value="METHYL-ACCEPTING CHEMOTAXIS PROTEIN MCPB"/>
    <property type="match status" value="1"/>
</dbReference>
<dbReference type="InterPro" id="IPR029150">
    <property type="entry name" value="dCache_3"/>
</dbReference>
<evidence type="ECO:0000256" key="2">
    <source>
        <dbReference type="ARBA" id="ARBA00022519"/>
    </source>
</evidence>
<organism evidence="10 11">
    <name type="scientific">Rhodopseudomonas pseudopalustris</name>
    <dbReference type="NCBI Taxonomy" id="1513892"/>
    <lineage>
        <taxon>Bacteria</taxon>
        <taxon>Pseudomonadati</taxon>
        <taxon>Pseudomonadota</taxon>
        <taxon>Alphaproteobacteria</taxon>
        <taxon>Hyphomicrobiales</taxon>
        <taxon>Nitrobacteraceae</taxon>
        <taxon>Rhodopseudomonas</taxon>
    </lineage>
</organism>
<dbReference type="RefSeq" id="WP_092682730.1">
    <property type="nucleotide sequence ID" value="NZ_FODT01000003.1"/>
</dbReference>
<evidence type="ECO:0000313" key="11">
    <source>
        <dbReference type="Proteomes" id="UP000199615"/>
    </source>
</evidence>
<keyword evidence="6" id="KW-0812">Transmembrane</keyword>
<sequence>MLKSISARMIVAIILVAIGSCAMLAGFSFWRQQATIDVALERELRSDYANLIGALEAETRTTLAVSETIAAMQAVKEVVRAGDRNAVLKILKEAHSKLAARGLDLVTVQVPPATTLMRIHKPDSFGDNVADRRKMVVDTLSLAKSHGGIEPGADSLTVFGTSPIVDDKGLVGTVDVGTPFGKNFVERMKARFQVDVAILQPTAAGVKVIASSMPGLTPDVDAIRRAMAGELVIRKSEDDGKTTGMTFGQIKKFSGEPIAVLQIVRDATAYSALTTGALQWLGLATLGAAMAAAVVATWLGRGMAKPIRALEGAMSEIIQGRHAVLVPGCDRRDEVGSMARTVELFKESLIETERLRAAQDQQRIAHENERRQTMLELAARFESNVGGVVELVSSAATELRGTADSMAGTAKESERRIIAATAASTQATSNAQAVAAAVEELDASIAEIGKHVDQSAHVASEAANQAGRTNAEVKGLAEAAQKIGEVVTLISDIAAQTNLLALNATIEAARAGEAGRGFAVVAAEVKALAEQTSKATEEISSQIGSIQSATQSSATAIEGITTIIGRVNEIATAIASAVREQGTATREIAHNVAEAARSTSEVSSNIGGVHDAARETGVAAGQVVESASELSRTGETLKTQVETFLREVRAA</sequence>
<keyword evidence="11" id="KW-1185">Reference proteome</keyword>
<feature type="transmembrane region" description="Helical" evidence="6">
    <location>
        <begin position="9"/>
        <end position="30"/>
    </location>
</feature>
<keyword evidence="2" id="KW-0997">Cell inner membrane</keyword>
<dbReference type="OrthoDB" id="1776073at2"/>
<evidence type="ECO:0000256" key="4">
    <source>
        <dbReference type="ARBA" id="ARBA00029447"/>
    </source>
</evidence>
<dbReference type="InterPro" id="IPR000727">
    <property type="entry name" value="T_SNARE_dom"/>
</dbReference>
<dbReference type="PROSITE" id="PS50885">
    <property type="entry name" value="HAMP"/>
    <property type="match status" value="1"/>
</dbReference>
<dbReference type="Gene3D" id="1.10.287.950">
    <property type="entry name" value="Methyl-accepting chemotaxis protein"/>
    <property type="match status" value="1"/>
</dbReference>
<feature type="domain" description="HAMP" evidence="9">
    <location>
        <begin position="301"/>
        <end position="354"/>
    </location>
</feature>
<comment type="similarity">
    <text evidence="4">Belongs to the methyl-accepting chemotaxis (MCP) protein family.</text>
</comment>
<gene>
    <name evidence="10" type="ORF">SAMN05444123_103198</name>
</gene>
<feature type="domain" description="T-SNARE coiled-coil homology" evidence="8">
    <location>
        <begin position="547"/>
        <end position="609"/>
    </location>
</feature>
<proteinExistence type="inferred from homology"/>
<dbReference type="EMBL" id="FODT01000003">
    <property type="protein sequence ID" value="SEO52978.1"/>
    <property type="molecule type" value="Genomic_DNA"/>
</dbReference>
<dbReference type="InterPro" id="IPR029151">
    <property type="entry name" value="Sensor-like_sf"/>
</dbReference>
<dbReference type="Pfam" id="PF00672">
    <property type="entry name" value="HAMP"/>
    <property type="match status" value="1"/>
</dbReference>
<dbReference type="Gene3D" id="6.10.340.10">
    <property type="match status" value="1"/>
</dbReference>
<dbReference type="AlphaFoldDB" id="A0A1H8QG19"/>
<dbReference type="SMART" id="SM00283">
    <property type="entry name" value="MA"/>
    <property type="match status" value="1"/>
</dbReference>
<keyword evidence="2" id="KW-1003">Cell membrane</keyword>